<evidence type="ECO:0000256" key="1">
    <source>
        <dbReference type="SAM" id="SignalP"/>
    </source>
</evidence>
<feature type="chain" id="PRO_5046726887" description="Outer membrane protein beta-barrel domain-containing protein" evidence="1">
    <location>
        <begin position="21"/>
        <end position="173"/>
    </location>
</feature>
<dbReference type="RefSeq" id="WP_343798189.1">
    <property type="nucleotide sequence ID" value="NZ_BAAAGF010000003.1"/>
</dbReference>
<feature type="signal peptide" evidence="1">
    <location>
        <begin position="1"/>
        <end position="20"/>
    </location>
</feature>
<organism evidence="2 3">
    <name type="scientific">Gaetbulibacter jejuensis</name>
    <dbReference type="NCBI Taxonomy" id="584607"/>
    <lineage>
        <taxon>Bacteria</taxon>
        <taxon>Pseudomonadati</taxon>
        <taxon>Bacteroidota</taxon>
        <taxon>Flavobacteriia</taxon>
        <taxon>Flavobacteriales</taxon>
        <taxon>Flavobacteriaceae</taxon>
        <taxon>Gaetbulibacter</taxon>
    </lineage>
</organism>
<keyword evidence="1" id="KW-0732">Signal</keyword>
<keyword evidence="3" id="KW-1185">Reference proteome</keyword>
<evidence type="ECO:0000313" key="3">
    <source>
        <dbReference type="Proteomes" id="UP001500736"/>
    </source>
</evidence>
<dbReference type="EMBL" id="BAAAGF010000003">
    <property type="protein sequence ID" value="GAA0745890.1"/>
    <property type="molecule type" value="Genomic_DNA"/>
</dbReference>
<proteinExistence type="predicted"/>
<accession>A0ABN1JT69</accession>
<gene>
    <name evidence="2" type="ORF">GCM10009431_21520</name>
</gene>
<name>A0ABN1JT69_9FLAO</name>
<comment type="caution">
    <text evidence="2">The sequence shown here is derived from an EMBL/GenBank/DDBJ whole genome shotgun (WGS) entry which is preliminary data.</text>
</comment>
<evidence type="ECO:0008006" key="4">
    <source>
        <dbReference type="Google" id="ProtNLM"/>
    </source>
</evidence>
<evidence type="ECO:0000313" key="2">
    <source>
        <dbReference type="EMBL" id="GAA0745890.1"/>
    </source>
</evidence>
<sequence length="173" mass="19030">MIKNFLTIIFLVTCCLGAYAQEEQPEEETVDPYEFRAAFSVGGTVGGDYANEVFSTNAAFDVTYLYNLTKDLKVGGTLGAMYAFQNNSSNTLIKEGDGKFVSFAGTFRFHTDNDKFHVGGDAGYAYGLDEGGFLYRLRLGMQVSKCSGIVASYTEVMDTYSYSAVNIGYEFTF</sequence>
<protein>
    <recommendedName>
        <fullName evidence="4">Outer membrane protein beta-barrel domain-containing protein</fullName>
    </recommendedName>
</protein>
<reference evidence="2 3" key="1">
    <citation type="journal article" date="2019" name="Int. J. Syst. Evol. Microbiol.">
        <title>The Global Catalogue of Microorganisms (GCM) 10K type strain sequencing project: providing services to taxonomists for standard genome sequencing and annotation.</title>
        <authorList>
            <consortium name="The Broad Institute Genomics Platform"/>
            <consortium name="The Broad Institute Genome Sequencing Center for Infectious Disease"/>
            <person name="Wu L."/>
            <person name="Ma J."/>
        </authorList>
    </citation>
    <scope>NUCLEOTIDE SEQUENCE [LARGE SCALE GENOMIC DNA]</scope>
    <source>
        <strain evidence="2 3">JCM 15976</strain>
    </source>
</reference>
<dbReference type="Proteomes" id="UP001500736">
    <property type="component" value="Unassembled WGS sequence"/>
</dbReference>